<dbReference type="Proteomes" id="UP000484547">
    <property type="component" value="Unassembled WGS sequence"/>
</dbReference>
<dbReference type="OrthoDB" id="9816357at2"/>
<keyword evidence="2" id="KW-0732">Signal</keyword>
<evidence type="ECO:0000313" key="5">
    <source>
        <dbReference type="EMBL" id="MTU03985.1"/>
    </source>
</evidence>
<protein>
    <submittedName>
        <fullName evidence="4">ABC transporter substrate-binding protein</fullName>
    </submittedName>
</protein>
<evidence type="ECO:0000313" key="6">
    <source>
        <dbReference type="Proteomes" id="UP000443070"/>
    </source>
</evidence>
<comment type="similarity">
    <text evidence="1">Belongs to the bacterial solute-binding protein 8 family.</text>
</comment>
<organism evidence="4 7">
    <name type="scientific">Phascolarctobacterium faecium</name>
    <dbReference type="NCBI Taxonomy" id="33025"/>
    <lineage>
        <taxon>Bacteria</taxon>
        <taxon>Bacillati</taxon>
        <taxon>Bacillota</taxon>
        <taxon>Negativicutes</taxon>
        <taxon>Acidaminococcales</taxon>
        <taxon>Acidaminococcaceae</taxon>
        <taxon>Phascolarctobacterium</taxon>
    </lineage>
</organism>
<evidence type="ECO:0000259" key="3">
    <source>
        <dbReference type="PROSITE" id="PS50983"/>
    </source>
</evidence>
<evidence type="ECO:0000313" key="7">
    <source>
        <dbReference type="Proteomes" id="UP000484547"/>
    </source>
</evidence>
<dbReference type="EMBL" id="WNBW01000003">
    <property type="protein sequence ID" value="MTU03985.1"/>
    <property type="molecule type" value="Genomic_DNA"/>
</dbReference>
<dbReference type="InterPro" id="IPR050902">
    <property type="entry name" value="ABC_Transporter_SBP"/>
</dbReference>
<keyword evidence="6" id="KW-1185">Reference proteome</keyword>
<feature type="chain" id="PRO_5031148343" evidence="2">
    <location>
        <begin position="22"/>
        <end position="349"/>
    </location>
</feature>
<proteinExistence type="inferred from homology"/>
<evidence type="ECO:0000256" key="1">
    <source>
        <dbReference type="ARBA" id="ARBA00008814"/>
    </source>
</evidence>
<evidence type="ECO:0000256" key="2">
    <source>
        <dbReference type="SAM" id="SignalP"/>
    </source>
</evidence>
<name>A0A7X2XH22_9FIRM</name>
<accession>A0A7X2XH22</accession>
<sequence length="349" mass="39772">MSKIIAIMLLLCFGMMLFGCADDNGRRKAEQQKTIVVTDSVGRKVELPYPLERVAVCNVYNAELITAVGAIDKIVGVDNYIFKDQSGFKNRFNEAQVFGISQNAMNYEKLAELSPQAVIITGEGTWRDAQEMLDRFGIKVVVINSYYTDQFADNCRLIGRIFGREEQAEELVNYFNDKLAYIQKQLQGVPRRSLYFEYRTLGKTAVPGDYFYKMVEYSGADNIFAAAKGSQVDQEAIIEKDPQYIVKVADANAYSSYQPPTIEEEKAIKKELVLRSGWAGIDAVRNDRILLLSHYLHGGASKLVGTIYIAKFLYPEYLPELHPEEVFKTWLEKYQQLQYIKGHAYPELY</sequence>
<dbReference type="RefSeq" id="WP_155163950.1">
    <property type="nucleotide sequence ID" value="NZ_DBFCBI010000071.1"/>
</dbReference>
<dbReference type="PROSITE" id="PS51257">
    <property type="entry name" value="PROKAR_LIPOPROTEIN"/>
    <property type="match status" value="1"/>
</dbReference>
<dbReference type="InterPro" id="IPR002491">
    <property type="entry name" value="ABC_transptr_periplasmic_BD"/>
</dbReference>
<dbReference type="SUPFAM" id="SSF53807">
    <property type="entry name" value="Helical backbone' metal receptor"/>
    <property type="match status" value="1"/>
</dbReference>
<dbReference type="Proteomes" id="UP000443070">
    <property type="component" value="Unassembled WGS sequence"/>
</dbReference>
<gene>
    <name evidence="4" type="ORF">GMD11_06560</name>
    <name evidence="5" type="ORF">GMD18_06205</name>
</gene>
<evidence type="ECO:0000313" key="4">
    <source>
        <dbReference type="EMBL" id="MTT75923.1"/>
    </source>
</evidence>
<feature type="domain" description="Fe/B12 periplasmic-binding" evidence="3">
    <location>
        <begin position="53"/>
        <end position="321"/>
    </location>
</feature>
<feature type="signal peptide" evidence="2">
    <location>
        <begin position="1"/>
        <end position="21"/>
    </location>
</feature>
<dbReference type="EMBL" id="WNBM01000003">
    <property type="protein sequence ID" value="MTT75923.1"/>
    <property type="molecule type" value="Genomic_DNA"/>
</dbReference>
<dbReference type="PROSITE" id="PS50983">
    <property type="entry name" value="FE_B12_PBP"/>
    <property type="match status" value="1"/>
</dbReference>
<dbReference type="Pfam" id="PF01497">
    <property type="entry name" value="Peripla_BP_2"/>
    <property type="match status" value="1"/>
</dbReference>
<dbReference type="Gene3D" id="3.40.50.1980">
    <property type="entry name" value="Nitrogenase molybdenum iron protein domain"/>
    <property type="match status" value="2"/>
</dbReference>
<dbReference type="AlphaFoldDB" id="A0A7X2XH22"/>
<dbReference type="PANTHER" id="PTHR30535">
    <property type="entry name" value="VITAMIN B12-BINDING PROTEIN"/>
    <property type="match status" value="1"/>
</dbReference>
<dbReference type="PANTHER" id="PTHR30535:SF34">
    <property type="entry name" value="MOLYBDATE-BINDING PROTEIN MOLA"/>
    <property type="match status" value="1"/>
</dbReference>
<comment type="caution">
    <text evidence="4">The sequence shown here is derived from an EMBL/GenBank/DDBJ whole genome shotgun (WGS) entry which is preliminary data.</text>
</comment>
<reference evidence="6 7" key="1">
    <citation type="journal article" date="2019" name="Nat. Med.">
        <title>A library of human gut bacterial isolates paired with longitudinal multiomics data enables mechanistic microbiome research.</title>
        <authorList>
            <person name="Poyet M."/>
            <person name="Groussin M."/>
            <person name="Gibbons S.M."/>
            <person name="Avila-Pacheco J."/>
            <person name="Jiang X."/>
            <person name="Kearney S.M."/>
            <person name="Perrotta A.R."/>
            <person name="Berdy B."/>
            <person name="Zhao S."/>
            <person name="Lieberman T.D."/>
            <person name="Swanson P.K."/>
            <person name="Smith M."/>
            <person name="Roesemann S."/>
            <person name="Alexander J.E."/>
            <person name="Rich S.A."/>
            <person name="Livny J."/>
            <person name="Vlamakis H."/>
            <person name="Clish C."/>
            <person name="Bullock K."/>
            <person name="Deik A."/>
            <person name="Scott J."/>
            <person name="Pierce K.A."/>
            <person name="Xavier R.J."/>
            <person name="Alm E.J."/>
        </authorList>
    </citation>
    <scope>NUCLEOTIDE SEQUENCE [LARGE SCALE GENOMIC DNA]</scope>
    <source>
        <strain evidence="4 7">BIOML-A13</strain>
        <strain evidence="5 6">BIOML-A3</strain>
    </source>
</reference>